<accession>A0ABU9B977</accession>
<dbReference type="InterPro" id="IPR011041">
    <property type="entry name" value="Quinoprot_gluc/sorb_DH_b-prop"/>
</dbReference>
<organism evidence="4 5">
    <name type="scientific">Pseudaquabacterium rugosum</name>
    <dbReference type="NCBI Taxonomy" id="2984194"/>
    <lineage>
        <taxon>Bacteria</taxon>
        <taxon>Pseudomonadati</taxon>
        <taxon>Pseudomonadota</taxon>
        <taxon>Betaproteobacteria</taxon>
        <taxon>Burkholderiales</taxon>
        <taxon>Sphaerotilaceae</taxon>
        <taxon>Pseudaquabacterium</taxon>
    </lineage>
</organism>
<feature type="signal peptide" evidence="2">
    <location>
        <begin position="1"/>
        <end position="32"/>
    </location>
</feature>
<dbReference type="EC" id="1.1.5.-" evidence="4"/>
<dbReference type="PANTHER" id="PTHR19328">
    <property type="entry name" value="HEDGEHOG-INTERACTING PROTEIN"/>
    <property type="match status" value="1"/>
</dbReference>
<feature type="region of interest" description="Disordered" evidence="1">
    <location>
        <begin position="204"/>
        <end position="227"/>
    </location>
</feature>
<comment type="caution">
    <text evidence="4">The sequence shown here is derived from an EMBL/GenBank/DDBJ whole genome shotgun (WGS) entry which is preliminary data.</text>
</comment>
<evidence type="ECO:0000259" key="3">
    <source>
        <dbReference type="Pfam" id="PF07995"/>
    </source>
</evidence>
<dbReference type="RefSeq" id="WP_341373959.1">
    <property type="nucleotide sequence ID" value="NZ_JBBUTF010000007.1"/>
</dbReference>
<dbReference type="Pfam" id="PF07995">
    <property type="entry name" value="GSDH"/>
    <property type="match status" value="1"/>
</dbReference>
<evidence type="ECO:0000313" key="4">
    <source>
        <dbReference type="EMBL" id="MEK8026176.1"/>
    </source>
</evidence>
<keyword evidence="5" id="KW-1185">Reference proteome</keyword>
<evidence type="ECO:0000313" key="5">
    <source>
        <dbReference type="Proteomes" id="UP001368500"/>
    </source>
</evidence>
<name>A0ABU9B977_9BURK</name>
<protein>
    <submittedName>
        <fullName evidence="4">PQQ-dependent sugar dehydrogenase</fullName>
        <ecNumber evidence="4">1.1.5.-</ecNumber>
    </submittedName>
</protein>
<feature type="chain" id="PRO_5045727343" evidence="2">
    <location>
        <begin position="33"/>
        <end position="383"/>
    </location>
</feature>
<dbReference type="Gene3D" id="2.120.10.30">
    <property type="entry name" value="TolB, C-terminal domain"/>
    <property type="match status" value="1"/>
</dbReference>
<dbReference type="SUPFAM" id="SSF50952">
    <property type="entry name" value="Soluble quinoprotein glucose dehydrogenase"/>
    <property type="match status" value="1"/>
</dbReference>
<dbReference type="Proteomes" id="UP001368500">
    <property type="component" value="Unassembled WGS sequence"/>
</dbReference>
<keyword evidence="4" id="KW-0560">Oxidoreductase</keyword>
<reference evidence="4 5" key="1">
    <citation type="submission" date="2024-04" db="EMBL/GenBank/DDBJ databases">
        <title>Novel species of the genus Ideonella isolated from streams.</title>
        <authorList>
            <person name="Lu H."/>
        </authorList>
    </citation>
    <scope>NUCLEOTIDE SEQUENCE [LARGE SCALE GENOMIC DNA]</scope>
    <source>
        <strain evidence="4 5">BYS139W</strain>
    </source>
</reference>
<evidence type="ECO:0000256" key="2">
    <source>
        <dbReference type="SAM" id="SignalP"/>
    </source>
</evidence>
<dbReference type="PANTHER" id="PTHR19328:SF75">
    <property type="entry name" value="ALDOSE SUGAR DEHYDROGENASE YLII"/>
    <property type="match status" value="1"/>
</dbReference>
<sequence>MTARRSTPTALTLALALSAVLLLAAAPAPARAAPKAETVAHGLVNPWSLAFLPDGRMLVTERPGRLRVVAADGRLSAPVAGLPPVVAGGQGGLLDVVLDPDWRQNQRVWWSYVEADAADGSRNGTALARGRLDPDSQPPRLSEVQVVYRQQPKLGGALHYGGRIVFDRQGRLFLTLGERFSAKDQAPKLDNALGKIVRLDTEGRAPADNPLTGRSGARPEIWSWGHRNPQGAALHPRTGELWTTEHGPQGGDELNLTRGGRFFGWPEVTWGRNYVTGTRIGEGGERADVEPPLLWWGPTSIAPSGMAFLSSERYPGWQGSLFIGALRAQALVRITLDERQRPVAQERLLQDLGERIRDVRQGPDGWLYLLTDSPDGRILRLRP</sequence>
<evidence type="ECO:0000256" key="1">
    <source>
        <dbReference type="SAM" id="MobiDB-lite"/>
    </source>
</evidence>
<dbReference type="GO" id="GO:0016491">
    <property type="term" value="F:oxidoreductase activity"/>
    <property type="evidence" value="ECO:0007669"/>
    <property type="project" value="UniProtKB-KW"/>
</dbReference>
<dbReference type="EMBL" id="JBBUTF010000007">
    <property type="protein sequence ID" value="MEK8026176.1"/>
    <property type="molecule type" value="Genomic_DNA"/>
</dbReference>
<feature type="domain" description="Glucose/Sorbosone dehydrogenase" evidence="3">
    <location>
        <begin position="44"/>
        <end position="380"/>
    </location>
</feature>
<gene>
    <name evidence="4" type="ORF">AACH11_09420</name>
</gene>
<dbReference type="InterPro" id="IPR012938">
    <property type="entry name" value="Glc/Sorbosone_DH"/>
</dbReference>
<dbReference type="InterPro" id="IPR011042">
    <property type="entry name" value="6-blade_b-propeller_TolB-like"/>
</dbReference>
<proteinExistence type="predicted"/>
<keyword evidence="2" id="KW-0732">Signal</keyword>